<keyword evidence="3" id="KW-0496">Mitochondrion</keyword>
<dbReference type="Gene3D" id="2.60.120.1040">
    <property type="entry name" value="ZPR1, A/B domain"/>
    <property type="match status" value="1"/>
</dbReference>
<dbReference type="Proteomes" id="UP000039324">
    <property type="component" value="Unassembled WGS sequence"/>
</dbReference>
<dbReference type="OrthoDB" id="308464at2759"/>
<reference evidence="3 5" key="2">
    <citation type="submission" date="2018-03" db="EMBL/GenBank/DDBJ databases">
        <authorList>
            <person name="Fogelqvist J."/>
        </authorList>
    </citation>
    <scope>NUCLEOTIDE SEQUENCE [LARGE SCALE GENOMIC DNA]</scope>
</reference>
<protein>
    <recommendedName>
        <fullName evidence="1">Zinc finger ZPR1-type domain-containing protein</fullName>
    </recommendedName>
</protein>
<dbReference type="GO" id="GO:0008270">
    <property type="term" value="F:zinc ion binding"/>
    <property type="evidence" value="ECO:0007669"/>
    <property type="project" value="InterPro"/>
</dbReference>
<accession>A0A0G4IKN1</accession>
<gene>
    <name evidence="2" type="ORF">PBRA_004371</name>
    <name evidence="3" type="ORF">PLBR_LOCUS7727</name>
</gene>
<sequence length="240" mass="26730">MGLPARTSAATAAAADGAGASTPIRIQIGHQEVARIVEEIDNIYAMAHSEWLCARPIAGFLCLQLGYENVDELEDALNASFEDFIRVLPNLETAMLMSNDNSGVEQLHFRVVPEPPREQWTPTEMTYRVEERDQLWNVFMKSTVARIEIPEIGFEISADGRRRIDTIWNFLAASAFDLDAYMNANAATQTDDEAETMRACVASLGALRDLERPWTMVVNDPSGSSRFVDMTGVTVKRLEQ</sequence>
<dbReference type="OMA" id="IYNFIAA"/>
<dbReference type="EMBL" id="CDSF01000024">
    <property type="protein sequence ID" value="CEO95645.1"/>
    <property type="molecule type" value="Genomic_DNA"/>
</dbReference>
<dbReference type="AlphaFoldDB" id="A0A0G4IKN1"/>
<evidence type="ECO:0000313" key="3">
    <source>
        <dbReference type="EMBL" id="SPR00512.1"/>
    </source>
</evidence>
<evidence type="ECO:0000259" key="1">
    <source>
        <dbReference type="SMART" id="SM00709"/>
    </source>
</evidence>
<evidence type="ECO:0000313" key="4">
    <source>
        <dbReference type="Proteomes" id="UP000039324"/>
    </source>
</evidence>
<dbReference type="Proteomes" id="UP000290189">
    <property type="component" value="Unassembled WGS sequence"/>
</dbReference>
<dbReference type="InterPro" id="IPR004457">
    <property type="entry name" value="Znf_ZPR1"/>
</dbReference>
<dbReference type="InterPro" id="IPR056180">
    <property type="entry name" value="ZPR1_jr_dom"/>
</dbReference>
<keyword evidence="4" id="KW-1185">Reference proteome</keyword>
<dbReference type="InterPro" id="IPR042451">
    <property type="entry name" value="ZPR1_A/B_dom"/>
</dbReference>
<proteinExistence type="predicted"/>
<feature type="domain" description="Zinc finger ZPR1-type" evidence="1">
    <location>
        <begin position="94"/>
        <end position="229"/>
    </location>
</feature>
<geneLocation type="mitochondrion" evidence="3"/>
<evidence type="ECO:0000313" key="2">
    <source>
        <dbReference type="EMBL" id="CEO95645.1"/>
    </source>
</evidence>
<name>A0A0G4IKN1_PLABS</name>
<dbReference type="EMBL" id="OVEO01000014">
    <property type="protein sequence ID" value="SPR00512.1"/>
    <property type="molecule type" value="Genomic_DNA"/>
</dbReference>
<evidence type="ECO:0000313" key="5">
    <source>
        <dbReference type="Proteomes" id="UP000290189"/>
    </source>
</evidence>
<dbReference type="Pfam" id="PF22794">
    <property type="entry name" value="jr-ZPR1"/>
    <property type="match status" value="1"/>
</dbReference>
<dbReference type="SMART" id="SM00709">
    <property type="entry name" value="Zpr1"/>
    <property type="match status" value="1"/>
</dbReference>
<reference evidence="2 4" key="1">
    <citation type="submission" date="2015-02" db="EMBL/GenBank/DDBJ databases">
        <authorList>
            <person name="Chooi Y.-H."/>
        </authorList>
    </citation>
    <scope>NUCLEOTIDE SEQUENCE [LARGE SCALE GENOMIC DNA]</scope>
    <source>
        <strain evidence="2">E3</strain>
    </source>
</reference>
<organism evidence="2 4">
    <name type="scientific">Plasmodiophora brassicae</name>
    <name type="common">Clubroot disease agent</name>
    <dbReference type="NCBI Taxonomy" id="37360"/>
    <lineage>
        <taxon>Eukaryota</taxon>
        <taxon>Sar</taxon>
        <taxon>Rhizaria</taxon>
        <taxon>Endomyxa</taxon>
        <taxon>Phytomyxea</taxon>
        <taxon>Plasmodiophorida</taxon>
        <taxon>Plasmodiophoridae</taxon>
        <taxon>Plasmodiophora</taxon>
    </lineage>
</organism>